<dbReference type="PANTHER" id="PTHR33112">
    <property type="entry name" value="DOMAIN PROTEIN, PUTATIVE-RELATED"/>
    <property type="match status" value="1"/>
</dbReference>
<evidence type="ECO:0000313" key="2">
    <source>
        <dbReference type="EMBL" id="KAF2750468.1"/>
    </source>
</evidence>
<dbReference type="InterPro" id="IPR010730">
    <property type="entry name" value="HET"/>
</dbReference>
<dbReference type="EMBL" id="MU006564">
    <property type="protein sequence ID" value="KAF2750468.1"/>
    <property type="molecule type" value="Genomic_DNA"/>
</dbReference>
<dbReference type="PANTHER" id="PTHR33112:SF16">
    <property type="entry name" value="HETEROKARYON INCOMPATIBILITY DOMAIN-CONTAINING PROTEIN"/>
    <property type="match status" value="1"/>
</dbReference>
<sequence>MDTITGVDWNLLQSIVEPPRPAPHICAECQPIVDSFDLAATQRLQYPHHKTLRALKASASAGCRICATFANGGITAGAVRNLVDERLPDGNLAVWNNTASLKMAYETGDLSADDDALHQRQPSFLSVKVRILPTATQIPDYNSPSPTTADALPLCKAWFQRCYNKHPGCNPPSPRFTPTRLIYVGDSTPRLCLSKDLNGPVRFAALSHCWGKLKFQTLTQGTLLDFIRLGLPPASLHKTFHEAIYICRYLGIDYIWIDSLCIIQDSDDDWKRESALMSEVYGGCDLNIAATAAADGNDGCFFSRPRDWLCQVSTQSANGNTAVYNILPTRWAEPKRNALGSRAWVVQERYLSRRTLHFTATQVFWECDQRICCEAFPIENLQSRRLAPFFFHMSRRPLSREIWPDLLQHYSSCDLSFANNRLVAIAGLAKAIAAITQEEYISGIWRSELENPVKLAWEPLGLCTAIPDSTSPTWSWGSVMGPVDLPCEENFNYIAHPLVHLHSLHYDPNTVNPFADVTNAVLRLTCTTLYHARLTYAWGREGTMELLTNSQLVVPLAASGGLDCVDTSTGVYSIQVFVLPLGVANSAFLTSLILARPSSVKGRFERVGLVHCRDFRGEVAGEDNILCVGGDCVSGVVGDGRYVIELV</sequence>
<dbReference type="Pfam" id="PF06985">
    <property type="entry name" value="HET"/>
    <property type="match status" value="1"/>
</dbReference>
<protein>
    <submittedName>
        <fullName evidence="2">HET-domain-containing protein</fullName>
    </submittedName>
</protein>
<name>A0A6A6VIL8_9PLEO</name>
<reference evidence="2" key="1">
    <citation type="journal article" date="2020" name="Stud. Mycol.">
        <title>101 Dothideomycetes genomes: a test case for predicting lifestyles and emergence of pathogens.</title>
        <authorList>
            <person name="Haridas S."/>
            <person name="Albert R."/>
            <person name="Binder M."/>
            <person name="Bloem J."/>
            <person name="Labutti K."/>
            <person name="Salamov A."/>
            <person name="Andreopoulos B."/>
            <person name="Baker S."/>
            <person name="Barry K."/>
            <person name="Bills G."/>
            <person name="Bluhm B."/>
            <person name="Cannon C."/>
            <person name="Castanera R."/>
            <person name="Culley D."/>
            <person name="Daum C."/>
            <person name="Ezra D."/>
            <person name="Gonzalez J."/>
            <person name="Henrissat B."/>
            <person name="Kuo A."/>
            <person name="Liang C."/>
            <person name="Lipzen A."/>
            <person name="Lutzoni F."/>
            <person name="Magnuson J."/>
            <person name="Mondo S."/>
            <person name="Nolan M."/>
            <person name="Ohm R."/>
            <person name="Pangilinan J."/>
            <person name="Park H.-J."/>
            <person name="Ramirez L."/>
            <person name="Alfaro M."/>
            <person name="Sun H."/>
            <person name="Tritt A."/>
            <person name="Yoshinaga Y."/>
            <person name="Zwiers L.-H."/>
            <person name="Turgeon B."/>
            <person name="Goodwin S."/>
            <person name="Spatafora J."/>
            <person name="Crous P."/>
            <person name="Grigoriev I."/>
        </authorList>
    </citation>
    <scope>NUCLEOTIDE SEQUENCE</scope>
    <source>
        <strain evidence="2">CBS 119925</strain>
    </source>
</reference>
<evidence type="ECO:0000259" key="1">
    <source>
        <dbReference type="Pfam" id="PF06985"/>
    </source>
</evidence>
<dbReference type="Proteomes" id="UP000799440">
    <property type="component" value="Unassembled WGS sequence"/>
</dbReference>
<accession>A0A6A6VIL8</accession>
<dbReference type="OrthoDB" id="3486565at2759"/>
<dbReference type="AlphaFoldDB" id="A0A6A6VIL8"/>
<gene>
    <name evidence="2" type="ORF">M011DRAFT_474901</name>
</gene>
<feature type="domain" description="Heterokaryon incompatibility" evidence="1">
    <location>
        <begin position="203"/>
        <end position="348"/>
    </location>
</feature>
<keyword evidence="3" id="KW-1185">Reference proteome</keyword>
<proteinExistence type="predicted"/>
<evidence type="ECO:0000313" key="3">
    <source>
        <dbReference type="Proteomes" id="UP000799440"/>
    </source>
</evidence>
<organism evidence="2 3">
    <name type="scientific">Sporormia fimetaria CBS 119925</name>
    <dbReference type="NCBI Taxonomy" id="1340428"/>
    <lineage>
        <taxon>Eukaryota</taxon>
        <taxon>Fungi</taxon>
        <taxon>Dikarya</taxon>
        <taxon>Ascomycota</taxon>
        <taxon>Pezizomycotina</taxon>
        <taxon>Dothideomycetes</taxon>
        <taxon>Pleosporomycetidae</taxon>
        <taxon>Pleosporales</taxon>
        <taxon>Sporormiaceae</taxon>
        <taxon>Sporormia</taxon>
    </lineage>
</organism>